<organism evidence="9 10">
    <name type="scientific">Gordonia pseudamarae</name>
    <dbReference type="NCBI Taxonomy" id="2831662"/>
    <lineage>
        <taxon>Bacteria</taxon>
        <taxon>Bacillati</taxon>
        <taxon>Actinomycetota</taxon>
        <taxon>Actinomycetes</taxon>
        <taxon>Mycobacteriales</taxon>
        <taxon>Gordoniaceae</taxon>
        <taxon>Gordonia</taxon>
    </lineage>
</organism>
<reference evidence="9" key="1">
    <citation type="journal article" date="2021" name="Nat. Microbiol.">
        <title>Cocultivation of an ultrasmall environmental parasitic bacterium with lytic ability against bacteria associated with wastewater foams.</title>
        <authorList>
            <person name="Batinovic S."/>
            <person name="Rose J.J.A."/>
            <person name="Ratcliffe J."/>
            <person name="Seviour R.J."/>
            <person name="Petrovski S."/>
        </authorList>
    </citation>
    <scope>NUCLEOTIDE SEQUENCE</scope>
    <source>
        <strain evidence="9">CON9</strain>
    </source>
</reference>
<evidence type="ECO:0000256" key="4">
    <source>
        <dbReference type="ARBA" id="ARBA00023136"/>
    </source>
</evidence>
<feature type="transmembrane region" description="Helical" evidence="7">
    <location>
        <begin position="77"/>
        <end position="98"/>
    </location>
</feature>
<dbReference type="PIRSF" id="PIRSF006648">
    <property type="entry name" value="DrrB"/>
    <property type="match status" value="1"/>
</dbReference>
<dbReference type="PANTHER" id="PTHR43229">
    <property type="entry name" value="NODULATION PROTEIN J"/>
    <property type="match status" value="1"/>
</dbReference>
<evidence type="ECO:0000256" key="2">
    <source>
        <dbReference type="ARBA" id="ARBA00022692"/>
    </source>
</evidence>
<evidence type="ECO:0000259" key="8">
    <source>
        <dbReference type="Pfam" id="PF01061"/>
    </source>
</evidence>
<comment type="subcellular location">
    <subcellularLocation>
        <location evidence="1">Membrane</location>
        <topology evidence="1">Multi-pass membrane protein</topology>
    </subcellularLocation>
</comment>
<feature type="region of interest" description="Disordered" evidence="6">
    <location>
        <begin position="1"/>
        <end position="20"/>
    </location>
</feature>
<feature type="transmembrane region" description="Helical" evidence="7">
    <location>
        <begin position="159"/>
        <end position="180"/>
    </location>
</feature>
<evidence type="ECO:0000313" key="10">
    <source>
        <dbReference type="Proteomes" id="UP001059836"/>
    </source>
</evidence>
<evidence type="ECO:0000256" key="1">
    <source>
        <dbReference type="ARBA" id="ARBA00004141"/>
    </source>
</evidence>
<evidence type="ECO:0000256" key="5">
    <source>
        <dbReference type="ARBA" id="ARBA00023251"/>
    </source>
</evidence>
<sequence length="271" mass="28852">MAPHRHPEAEAADRTAVSGDAPTAGGVRAFIRRDLALLRRNSASLISMFVVPPLFLLCLVGVFGYSAEESGVDYLRYMLAGCIFQAGMFTSSASAMAVAHDVESGILDRVRLVPGALAGFLTGRLVVDMVRMTASTVTLFIVARLCGLSLRWSEYGLTLLWGLVAALVLCLITDGWIVLLDKPVAAAASVQSFEMLLFLCSTAFIPAIALSGALRAVIEHMPFSPIIAVIRNVLTHELSRGGTIEAMTWIVALGSVGIALIVKRFSGRSAT</sequence>
<evidence type="ECO:0000256" key="7">
    <source>
        <dbReference type="SAM" id="Phobius"/>
    </source>
</evidence>
<feature type="domain" description="ABC-2 type transporter transmembrane" evidence="8">
    <location>
        <begin position="28"/>
        <end position="233"/>
    </location>
</feature>
<gene>
    <name evidence="9" type="ORF">GII31_18885</name>
</gene>
<feature type="transmembrane region" description="Helical" evidence="7">
    <location>
        <begin position="246"/>
        <end position="262"/>
    </location>
</feature>
<name>A0ABX6IP13_9ACTN</name>
<feature type="transmembrane region" description="Helical" evidence="7">
    <location>
        <begin position="45"/>
        <end position="65"/>
    </location>
</feature>
<proteinExistence type="predicted"/>
<keyword evidence="2 7" id="KW-0812">Transmembrane</keyword>
<evidence type="ECO:0000313" key="9">
    <source>
        <dbReference type="EMBL" id="QHN37688.1"/>
    </source>
</evidence>
<keyword evidence="4 7" id="KW-0472">Membrane</keyword>
<protein>
    <submittedName>
        <fullName evidence="9">ABC transporter</fullName>
    </submittedName>
</protein>
<dbReference type="Pfam" id="PF01061">
    <property type="entry name" value="ABC2_membrane"/>
    <property type="match status" value="1"/>
</dbReference>
<keyword evidence="10" id="KW-1185">Reference proteome</keyword>
<feature type="transmembrane region" description="Helical" evidence="7">
    <location>
        <begin position="192"/>
        <end position="214"/>
    </location>
</feature>
<feature type="compositionally biased region" description="Basic and acidic residues" evidence="6">
    <location>
        <begin position="1"/>
        <end position="13"/>
    </location>
</feature>
<dbReference type="InterPro" id="IPR000412">
    <property type="entry name" value="ABC_2_transport"/>
</dbReference>
<evidence type="ECO:0000256" key="3">
    <source>
        <dbReference type="ARBA" id="ARBA00022989"/>
    </source>
</evidence>
<keyword evidence="3 7" id="KW-1133">Transmembrane helix</keyword>
<dbReference type="EMBL" id="CP045809">
    <property type="protein sequence ID" value="QHN37688.1"/>
    <property type="molecule type" value="Genomic_DNA"/>
</dbReference>
<evidence type="ECO:0000256" key="6">
    <source>
        <dbReference type="SAM" id="MobiDB-lite"/>
    </source>
</evidence>
<dbReference type="Proteomes" id="UP001059836">
    <property type="component" value="Chromosome"/>
</dbReference>
<dbReference type="PANTHER" id="PTHR43229:SF2">
    <property type="entry name" value="NODULATION PROTEIN J"/>
    <property type="match status" value="1"/>
</dbReference>
<keyword evidence="5" id="KW-0046">Antibiotic resistance</keyword>
<dbReference type="InterPro" id="IPR051784">
    <property type="entry name" value="Nod_factor_ABC_transporter"/>
</dbReference>
<dbReference type="InterPro" id="IPR013525">
    <property type="entry name" value="ABC2_TM"/>
</dbReference>
<accession>A0ABX6IP13</accession>